<sequence>MVIVVGSGGSAAGALVVVADKAAAATAALISEGALAAGSAAGAAGAGAVAEAALTTAIATENAVIALTGMTVPNFWNPVGWAIGAVLVGASQRTSQAVTWGCYKPIIGEVDTGETSIKPITFANLAAHPEVRRVFVCASAAPSANLPDVEVENRAGQCYLLRGVVLPWGSAAYHAERINESIYTIPS</sequence>
<protein>
    <submittedName>
        <fullName evidence="1">Uncharacterized protein</fullName>
    </submittedName>
</protein>
<gene>
    <name evidence="1" type="ORF">FNYG_15869</name>
</gene>
<evidence type="ECO:0000313" key="1">
    <source>
        <dbReference type="EMBL" id="PNP51916.1"/>
    </source>
</evidence>
<accession>A0A2K0U2B6</accession>
<organism evidence="1 2">
    <name type="scientific">Gibberella nygamai</name>
    <name type="common">Bean root rot disease fungus</name>
    <name type="synonym">Fusarium nygamai</name>
    <dbReference type="NCBI Taxonomy" id="42673"/>
    <lineage>
        <taxon>Eukaryota</taxon>
        <taxon>Fungi</taxon>
        <taxon>Dikarya</taxon>
        <taxon>Ascomycota</taxon>
        <taxon>Pezizomycotina</taxon>
        <taxon>Sordariomycetes</taxon>
        <taxon>Hypocreomycetidae</taxon>
        <taxon>Hypocreales</taxon>
        <taxon>Nectriaceae</taxon>
        <taxon>Fusarium</taxon>
        <taxon>Fusarium fujikuroi species complex</taxon>
    </lineage>
</organism>
<comment type="caution">
    <text evidence="1">The sequence shown here is derived from an EMBL/GenBank/DDBJ whole genome shotgun (WGS) entry which is preliminary data.</text>
</comment>
<name>A0A2K0U2B6_GIBNY</name>
<reference evidence="1 2" key="1">
    <citation type="submission" date="2017-06" db="EMBL/GenBank/DDBJ databases">
        <title>Genome of Fusarium nygamai isolate CS10214.</title>
        <authorList>
            <person name="Gardiner D.M."/>
            <person name="Obanor F."/>
            <person name="Kazan K."/>
        </authorList>
    </citation>
    <scope>NUCLEOTIDE SEQUENCE [LARGE SCALE GENOMIC DNA]</scope>
    <source>
        <strain evidence="1 2">CS10214</strain>
    </source>
</reference>
<proteinExistence type="predicted"/>
<dbReference type="AlphaFoldDB" id="A0A2K0U2B6"/>
<dbReference type="EMBL" id="MTQA01000775">
    <property type="protein sequence ID" value="PNP51916.1"/>
    <property type="molecule type" value="Genomic_DNA"/>
</dbReference>
<keyword evidence="2" id="KW-1185">Reference proteome</keyword>
<dbReference type="Proteomes" id="UP000236664">
    <property type="component" value="Unassembled WGS sequence"/>
</dbReference>
<evidence type="ECO:0000313" key="2">
    <source>
        <dbReference type="Proteomes" id="UP000236664"/>
    </source>
</evidence>
<dbReference type="OrthoDB" id="3553439at2759"/>